<feature type="binding site" evidence="6">
    <location>
        <begin position="125"/>
        <end position="132"/>
    </location>
    <ligand>
        <name>ATP</name>
        <dbReference type="ChEBI" id="CHEBI:30616"/>
    </ligand>
</feature>
<dbReference type="Gene3D" id="1.10.10.820">
    <property type="match status" value="1"/>
</dbReference>
<comment type="similarity">
    <text evidence="6">Belongs to the TRAFAC class myosin-kinesin ATPase superfamily. Myosin family.</text>
</comment>
<dbReference type="InterPro" id="IPR027417">
    <property type="entry name" value="P-loop_NTPase"/>
</dbReference>
<dbReference type="Proteomes" id="UP000663838">
    <property type="component" value="Unassembled WGS sequence"/>
</dbReference>
<evidence type="ECO:0000256" key="6">
    <source>
        <dbReference type="PROSITE-ProRule" id="PRU00782"/>
    </source>
</evidence>
<dbReference type="GO" id="GO:0005524">
    <property type="term" value="F:ATP binding"/>
    <property type="evidence" value="ECO:0007669"/>
    <property type="project" value="UniProtKB-UniRule"/>
</dbReference>
<dbReference type="InterPro" id="IPR036961">
    <property type="entry name" value="Kinesin_motor_dom_sf"/>
</dbReference>
<dbReference type="GO" id="GO:0016459">
    <property type="term" value="C:myosin complex"/>
    <property type="evidence" value="ECO:0007669"/>
    <property type="project" value="UniProtKB-KW"/>
</dbReference>
<feature type="region of interest" description="Actin-binding" evidence="6">
    <location>
        <begin position="609"/>
        <end position="631"/>
    </location>
</feature>
<dbReference type="GO" id="GO:0051015">
    <property type="term" value="F:actin filament binding"/>
    <property type="evidence" value="ECO:0007669"/>
    <property type="project" value="TreeGrafter"/>
</dbReference>
<evidence type="ECO:0000256" key="4">
    <source>
        <dbReference type="ARBA" id="ARBA00023175"/>
    </source>
</evidence>
<reference evidence="8" key="1">
    <citation type="submission" date="2021-02" db="EMBL/GenBank/DDBJ databases">
        <authorList>
            <person name="Nowell W R."/>
        </authorList>
    </citation>
    <scope>NUCLEOTIDE SEQUENCE</scope>
</reference>
<dbReference type="GO" id="GO:0030139">
    <property type="term" value="C:endocytic vesicle"/>
    <property type="evidence" value="ECO:0007669"/>
    <property type="project" value="TreeGrafter"/>
</dbReference>
<dbReference type="Gene3D" id="1.20.120.720">
    <property type="entry name" value="Myosin VI head, motor domain, U50 subdomain"/>
    <property type="match status" value="1"/>
</dbReference>
<comment type="caution">
    <text evidence="8">The sequence shown here is derived from an EMBL/GenBank/DDBJ whole genome shotgun (WGS) entry which is preliminary data.</text>
</comment>
<keyword evidence="1 6" id="KW-0547">Nucleotide-binding</keyword>
<evidence type="ECO:0000256" key="1">
    <source>
        <dbReference type="ARBA" id="ARBA00022741"/>
    </source>
</evidence>
<dbReference type="PRINTS" id="PR00193">
    <property type="entry name" value="MYOSINHEAVY"/>
</dbReference>
<dbReference type="PANTHER" id="PTHR13140">
    <property type="entry name" value="MYOSIN"/>
    <property type="match status" value="1"/>
</dbReference>
<dbReference type="GO" id="GO:0030048">
    <property type="term" value="P:actin filament-based movement"/>
    <property type="evidence" value="ECO:0007669"/>
    <property type="project" value="TreeGrafter"/>
</dbReference>
<evidence type="ECO:0000259" key="7">
    <source>
        <dbReference type="PROSITE" id="PS51456"/>
    </source>
</evidence>
<accession>A0A821CVR8</accession>
<dbReference type="Gene3D" id="3.40.850.10">
    <property type="entry name" value="Kinesin motor domain"/>
    <property type="match status" value="1"/>
</dbReference>
<keyword evidence="4 6" id="KW-0505">Motor protein</keyword>
<feature type="domain" description="Myosin motor" evidence="7">
    <location>
        <begin position="16"/>
        <end position="651"/>
    </location>
</feature>
<sequence>MFVMPNTICQAEEYDKYMNDNNVSIYLDEAALLNNLHRLYEKDQIYPFPAFYGAVSDGRKILLGGDVLIAFNPYKQLFELYSSKTLKKYNENSFGIIPPHVFAIGDKAYRNMRTTKQNQPIVVTGESGAGKTESAKYVLQYLSKSYHACNASIKDRLIKSNLLLEAFGNTKTIHNNNSSRFGEIMEVHFDEEYTIVGGSITYYLFEKTRVCVQSTDEKNFHIFYYLCVDAPARIRKSLQLNSPDTYHHLNQDCSQTKQLTKSYPQDTDFKCEQLVSNLKLNDTNDFIKYDQIMNDIAISQEDKLNIYSILAGILHLGNINFEDDSESTQNGCKIISTSEQALIVTAQMLHVDVHDLWNVLLARISMMKNTIISVPLTVHTAEHVRDKLAKTIYARLFNQLVAYVNTSISFKSSTSHISIIDTIGFENYPINSFEQFCINYCNEKIQQVFNEHLFETARLLFEEEGIGLNKIDYTDNQDCINLFEDQITGWFHLLDEESNVTERQSNQSTHDIFHGNPNHSMISPKLDLPAASIIHHNEVFLVEHYSGNAVYSTSEFIEKNNDILLDSFIIFVRKSKNEFVKNLFDEIFVEQSKDNINYLSVGTKVRSEMTDIINKVKGSCAFYITCIKPNVKMISNEFQQDQIRSQLKKLGFASILSVIEEVKHKIIKRECRVRKAQKLTKVTRKTMNDECDTRKWHTHEWLSKNLFNDDDEMMMMNETAATLNSSSKINILQEINSLPMVDNETHVFNDLCDEQLSFTRNDSQPIWCLFNGTGNDLIVDYLGGFEEFDGNISSTSINIKHNEFIQLLVKYQLSAKIGDVVKTINLNRSCKRVYDLSPSTNQNRPIQMLCDVQIRNDRRHVIFRSLVKIYNNTTLPLSVKSVDLVATEQNHKIATIEDNDQYFVPTDLLYTYSSSQIYIAAHGDENNIETNNCCSIDWENKPTMERTLKLKDGTEVHLTIITELNAAYMENTDQLDHTCFNIYIHPTFCLINLLPIDIKYLFDIDKEIDLKSNQSCSMISANRNSTLTFIIPSYDNARWISDAIDLKPERTNDHYEYLVLFHYATSPNLEKTLRMILRVDTIHKSHRLSLYSSFWIFNYIDLKLELQIENNRTFIDVAQTPVLVCPERFESETNRKGQLRLYGIDQGDTTTDWSKKFSLDVIRSIGVVSCEVPNDRKYMICMDVATGPSSLVRIIEFSPLLVIINKSIIAIEIVEAVSDKEQNQWISVNPEQTIPFWPCNMKDGVMRVRYTFNHVTSSPFTMTPTYRTLLRMDYEEHPALCVEVTTNGQGRITVIFEDYEVDDTPLVNCEKTNSSSL</sequence>
<evidence type="ECO:0000313" key="8">
    <source>
        <dbReference type="EMBL" id="CAF4612064.1"/>
    </source>
</evidence>
<keyword evidence="2 6" id="KW-0067">ATP-binding</keyword>
<dbReference type="GO" id="GO:0007015">
    <property type="term" value="P:actin filament organization"/>
    <property type="evidence" value="ECO:0007669"/>
    <property type="project" value="TreeGrafter"/>
</dbReference>
<dbReference type="SUPFAM" id="SSF52540">
    <property type="entry name" value="P-loop containing nucleoside triphosphate hydrolases"/>
    <property type="match status" value="1"/>
</dbReference>
<proteinExistence type="inferred from homology"/>
<evidence type="ECO:0000313" key="9">
    <source>
        <dbReference type="Proteomes" id="UP000663838"/>
    </source>
</evidence>
<dbReference type="Gene3D" id="1.20.58.530">
    <property type="match status" value="1"/>
</dbReference>
<dbReference type="PANTHER" id="PTHR13140:SF745">
    <property type="entry name" value="UNCONVENTIONAL MYOSIN-VI"/>
    <property type="match status" value="1"/>
</dbReference>
<protein>
    <recommendedName>
        <fullName evidence="7">Myosin motor domain-containing protein</fullName>
    </recommendedName>
</protein>
<organism evidence="8 9">
    <name type="scientific">Rotaria socialis</name>
    <dbReference type="NCBI Taxonomy" id="392032"/>
    <lineage>
        <taxon>Eukaryota</taxon>
        <taxon>Metazoa</taxon>
        <taxon>Spiralia</taxon>
        <taxon>Gnathifera</taxon>
        <taxon>Rotifera</taxon>
        <taxon>Eurotatoria</taxon>
        <taxon>Bdelloidea</taxon>
        <taxon>Philodinida</taxon>
        <taxon>Philodinidae</taxon>
        <taxon>Rotaria</taxon>
    </lineage>
</organism>
<dbReference type="PROSITE" id="PS51456">
    <property type="entry name" value="MYOSIN_MOTOR"/>
    <property type="match status" value="1"/>
</dbReference>
<dbReference type="GO" id="GO:0000146">
    <property type="term" value="F:microfilament motor activity"/>
    <property type="evidence" value="ECO:0007669"/>
    <property type="project" value="TreeGrafter"/>
</dbReference>
<dbReference type="SMART" id="SM00242">
    <property type="entry name" value="MYSc"/>
    <property type="match status" value="1"/>
</dbReference>
<evidence type="ECO:0000256" key="3">
    <source>
        <dbReference type="ARBA" id="ARBA00023123"/>
    </source>
</evidence>
<name>A0A821CVR8_9BILA</name>
<evidence type="ECO:0000256" key="5">
    <source>
        <dbReference type="ARBA" id="ARBA00023203"/>
    </source>
</evidence>
<keyword evidence="5 6" id="KW-0009">Actin-binding</keyword>
<dbReference type="InterPro" id="IPR001609">
    <property type="entry name" value="Myosin_head_motor_dom-like"/>
</dbReference>
<gene>
    <name evidence="8" type="ORF">TOA249_LOCUS11366</name>
</gene>
<dbReference type="GO" id="GO:0005886">
    <property type="term" value="C:plasma membrane"/>
    <property type="evidence" value="ECO:0007669"/>
    <property type="project" value="TreeGrafter"/>
</dbReference>
<evidence type="ECO:0000256" key="2">
    <source>
        <dbReference type="ARBA" id="ARBA00022840"/>
    </source>
</evidence>
<keyword evidence="3 6" id="KW-0518">Myosin</keyword>
<dbReference type="EMBL" id="CAJOBS010000615">
    <property type="protein sequence ID" value="CAF4612064.1"/>
    <property type="molecule type" value="Genomic_DNA"/>
</dbReference>
<dbReference type="Pfam" id="PF00063">
    <property type="entry name" value="Myosin_head"/>
    <property type="match status" value="1"/>
</dbReference>